<keyword evidence="1" id="KW-0812">Transmembrane</keyword>
<name>A0A4Q0PLJ5_9FLAO</name>
<dbReference type="RefSeq" id="WP_073099352.1">
    <property type="nucleotide sequence ID" value="NZ_QOVL01000009.1"/>
</dbReference>
<dbReference type="Proteomes" id="UP000290608">
    <property type="component" value="Unassembled WGS sequence"/>
</dbReference>
<dbReference type="EMBL" id="QOVL01000009">
    <property type="protein sequence ID" value="RXG29216.1"/>
    <property type="molecule type" value="Genomic_DNA"/>
</dbReference>
<feature type="domain" description="Chemotaxis methyl-accepting receptor HlyB-like 4HB MCP" evidence="2">
    <location>
        <begin position="14"/>
        <end position="169"/>
    </location>
</feature>
<accession>A0A4Q0PLJ5</accession>
<sequence>MISNLPLAKRINTILALSVVFLLVLATNRIDQHHFETAQKSVNEVFEDRVLVQDYIFSISNMLAAKRLALKDSAISKKLLENNEKIAKLLSDFQNTKLTEKESNQLRGLQESFEKIQILEPQIIQQTANFERLKTEIFNTLDTMQDALVTLSKIQVHESENLMHSAQKSLNTSKLISTLEIGFLIVIGIVIQITLFYRVKKSS</sequence>
<evidence type="ECO:0000259" key="2">
    <source>
        <dbReference type="Pfam" id="PF12729"/>
    </source>
</evidence>
<evidence type="ECO:0000313" key="3">
    <source>
        <dbReference type="EMBL" id="RXG29216.1"/>
    </source>
</evidence>
<dbReference type="InterPro" id="IPR024478">
    <property type="entry name" value="HlyB_4HB_MCP"/>
</dbReference>
<dbReference type="AlphaFoldDB" id="A0A4Q0PLJ5"/>
<dbReference type="STRING" id="1122159.SAMN02745246_02291"/>
<evidence type="ECO:0000313" key="4">
    <source>
        <dbReference type="Proteomes" id="UP000290608"/>
    </source>
</evidence>
<keyword evidence="1" id="KW-1133">Transmembrane helix</keyword>
<keyword evidence="1" id="KW-0472">Membrane</keyword>
<dbReference type="Pfam" id="PF12729">
    <property type="entry name" value="4HB_MCP_1"/>
    <property type="match status" value="1"/>
</dbReference>
<organism evidence="3 4">
    <name type="scientific">Leeuwenhoekiella marinoflava</name>
    <dbReference type="NCBI Taxonomy" id="988"/>
    <lineage>
        <taxon>Bacteria</taxon>
        <taxon>Pseudomonadati</taxon>
        <taxon>Bacteroidota</taxon>
        <taxon>Flavobacteriia</taxon>
        <taxon>Flavobacteriales</taxon>
        <taxon>Flavobacteriaceae</taxon>
        <taxon>Leeuwenhoekiella</taxon>
    </lineage>
</organism>
<comment type="caution">
    <text evidence="3">The sequence shown here is derived from an EMBL/GenBank/DDBJ whole genome shotgun (WGS) entry which is preliminary data.</text>
</comment>
<feature type="transmembrane region" description="Helical" evidence="1">
    <location>
        <begin position="175"/>
        <end position="197"/>
    </location>
</feature>
<keyword evidence="3" id="KW-0675">Receptor</keyword>
<protein>
    <submittedName>
        <fullName evidence="3">Chemoreceptor-like protein with four helix bundle sensory module</fullName>
    </submittedName>
</protein>
<evidence type="ECO:0000256" key="1">
    <source>
        <dbReference type="SAM" id="Phobius"/>
    </source>
</evidence>
<proteinExistence type="predicted"/>
<reference evidence="3 4" key="1">
    <citation type="submission" date="2018-07" db="EMBL/GenBank/DDBJ databases">
        <title>Leeuwenhoekiella genomics.</title>
        <authorList>
            <person name="Tahon G."/>
            <person name="Willems A."/>
        </authorList>
    </citation>
    <scope>NUCLEOTIDE SEQUENCE [LARGE SCALE GENOMIC DNA]</scope>
    <source>
        <strain evidence="3 4">LMG 1345</strain>
    </source>
</reference>
<gene>
    <name evidence="3" type="ORF">DSL99_2154</name>
</gene>